<keyword evidence="1" id="KW-1133">Transmembrane helix</keyword>
<protein>
    <submittedName>
        <fullName evidence="2">Uncharacterized protein</fullName>
    </submittedName>
</protein>
<evidence type="ECO:0000256" key="1">
    <source>
        <dbReference type="SAM" id="Phobius"/>
    </source>
</evidence>
<keyword evidence="3" id="KW-1185">Reference proteome</keyword>
<keyword evidence="1" id="KW-0812">Transmembrane</keyword>
<sequence>METVLTFMFLRLLLIGAVALGVALLVAVIVLVARRTGRLGDARRAAGPMARALGERQDAWGIIGRGVARHLDGDGR</sequence>
<dbReference type="EMBL" id="BAABJO010000059">
    <property type="protein sequence ID" value="GAA5142280.1"/>
    <property type="molecule type" value="Genomic_DNA"/>
</dbReference>
<dbReference type="Proteomes" id="UP001500804">
    <property type="component" value="Unassembled WGS sequence"/>
</dbReference>
<reference evidence="3" key="1">
    <citation type="journal article" date="2019" name="Int. J. Syst. Evol. Microbiol.">
        <title>The Global Catalogue of Microorganisms (GCM) 10K type strain sequencing project: providing services to taxonomists for standard genome sequencing and annotation.</title>
        <authorList>
            <consortium name="The Broad Institute Genomics Platform"/>
            <consortium name="The Broad Institute Genome Sequencing Center for Infectious Disease"/>
            <person name="Wu L."/>
            <person name="Ma J."/>
        </authorList>
    </citation>
    <scope>NUCLEOTIDE SEQUENCE [LARGE SCALE GENOMIC DNA]</scope>
    <source>
        <strain evidence="3">JCM 18302</strain>
    </source>
</reference>
<keyword evidence="1" id="KW-0472">Membrane</keyword>
<accession>A0ABP9P9U6</accession>
<feature type="transmembrane region" description="Helical" evidence="1">
    <location>
        <begin position="12"/>
        <end position="33"/>
    </location>
</feature>
<dbReference type="RefSeq" id="WP_345613333.1">
    <property type="nucleotide sequence ID" value="NZ_BAABJO010000059.1"/>
</dbReference>
<name>A0ABP9P9U6_9PSEU</name>
<evidence type="ECO:0000313" key="3">
    <source>
        <dbReference type="Proteomes" id="UP001500804"/>
    </source>
</evidence>
<organism evidence="2 3">
    <name type="scientific">Pseudonocardia adelaidensis</name>
    <dbReference type="NCBI Taxonomy" id="648754"/>
    <lineage>
        <taxon>Bacteria</taxon>
        <taxon>Bacillati</taxon>
        <taxon>Actinomycetota</taxon>
        <taxon>Actinomycetes</taxon>
        <taxon>Pseudonocardiales</taxon>
        <taxon>Pseudonocardiaceae</taxon>
        <taxon>Pseudonocardia</taxon>
    </lineage>
</organism>
<gene>
    <name evidence="2" type="ORF">GCM10023320_82370</name>
</gene>
<comment type="caution">
    <text evidence="2">The sequence shown here is derived from an EMBL/GenBank/DDBJ whole genome shotgun (WGS) entry which is preliminary data.</text>
</comment>
<proteinExistence type="predicted"/>
<evidence type="ECO:0000313" key="2">
    <source>
        <dbReference type="EMBL" id="GAA5142280.1"/>
    </source>
</evidence>